<feature type="compositionally biased region" description="Polar residues" evidence="1">
    <location>
        <begin position="537"/>
        <end position="557"/>
    </location>
</feature>
<dbReference type="SMART" id="SM01195">
    <property type="entry name" value="FA"/>
    <property type="match status" value="1"/>
</dbReference>
<dbReference type="OMA" id="EACEYLW"/>
<feature type="compositionally biased region" description="Basic residues" evidence="1">
    <location>
        <begin position="325"/>
        <end position="335"/>
    </location>
</feature>
<feature type="non-terminal residue" evidence="3">
    <location>
        <position position="577"/>
    </location>
</feature>
<dbReference type="InterPro" id="IPR011993">
    <property type="entry name" value="PH-like_dom_sf"/>
</dbReference>
<dbReference type="PANTHER" id="PTHR23280:SF4">
    <property type="entry name" value="BAND 4.1-LIKE PROTEIN 4A"/>
    <property type="match status" value="1"/>
</dbReference>
<organism evidence="3 4">
    <name type="scientific">Stegodyphus mimosarum</name>
    <name type="common">African social velvet spider</name>
    <dbReference type="NCBI Taxonomy" id="407821"/>
    <lineage>
        <taxon>Eukaryota</taxon>
        <taxon>Metazoa</taxon>
        <taxon>Ecdysozoa</taxon>
        <taxon>Arthropoda</taxon>
        <taxon>Chelicerata</taxon>
        <taxon>Arachnida</taxon>
        <taxon>Araneae</taxon>
        <taxon>Araneomorphae</taxon>
        <taxon>Entelegynae</taxon>
        <taxon>Eresoidea</taxon>
        <taxon>Eresidae</taxon>
        <taxon>Stegodyphus</taxon>
    </lineage>
</organism>
<dbReference type="Proteomes" id="UP000054359">
    <property type="component" value="Unassembled WGS sequence"/>
</dbReference>
<feature type="compositionally biased region" description="Polar residues" evidence="1">
    <location>
        <begin position="376"/>
        <end position="386"/>
    </location>
</feature>
<dbReference type="Pfam" id="PF08736">
    <property type="entry name" value="FA"/>
    <property type="match status" value="1"/>
</dbReference>
<dbReference type="SMART" id="SM01196">
    <property type="entry name" value="FERM_C"/>
    <property type="match status" value="1"/>
</dbReference>
<dbReference type="OrthoDB" id="6235974at2759"/>
<feature type="compositionally biased region" description="Basic and acidic residues" evidence="1">
    <location>
        <begin position="280"/>
        <end position="290"/>
    </location>
</feature>
<feature type="domain" description="FERM" evidence="2">
    <location>
        <begin position="1"/>
        <end position="106"/>
    </location>
</feature>
<dbReference type="GO" id="GO:0031032">
    <property type="term" value="P:actomyosin structure organization"/>
    <property type="evidence" value="ECO:0007669"/>
    <property type="project" value="TreeGrafter"/>
</dbReference>
<gene>
    <name evidence="3" type="ORF">X975_18500</name>
</gene>
<dbReference type="STRING" id="407821.A0A087TR11"/>
<sequence>MTFLEKVKWLDMYGVDLHPVTGEDHVEYFLGLTPSGVVVMKKKNKISNYFWPRISKVFFKGKYFMIRVRDKANDEMTYGFLLNSKEACEYLWKCCVEHHAFFRLTQVKDVSGNPMQIFRLGSKYRYSGRTEQQIRNEMKQIRRPPPPIVRVPSRRFQKRVGEPDGADADVQEKEVFKKSILYDTKDDLALSQLAYPTPLYRSVSTPAVLSALEHQDNSDDIPPWENPNQRGLFSSRQSLASSRGSERKSSHRCHHKRSSSIDSHTSNDSRRRSKHHRCKRSSDNESDISKSSRGSRGSRSSRNGNSHRKTRSHSRESGSDSDCHHRSRRRKHSSRRSGSNYNLIDSETQWKMVQKQQREKDHAKLQNAVVRDLSNRKSGYMNSGIDTESEAPLHHRKKHRRHSRSRSRSPEVTPALSQEIKKHIEYHLIDPTNLTEEERRDIKYTKVESESSVYKIRYSPASGRPRYKVAKVSSRTSLDRLSKKSGYEDDPPPPYTPSLTNGEICKNTVKTIANGTDICKSNIVRLTKKTNEKDVSDSQSKISHGTTDSQEANSYAHNKQHQRRKRHDSTKKSSKKG</sequence>
<evidence type="ECO:0000313" key="4">
    <source>
        <dbReference type="Proteomes" id="UP000054359"/>
    </source>
</evidence>
<feature type="compositionally biased region" description="Basic residues" evidence="1">
    <location>
        <begin position="394"/>
        <end position="407"/>
    </location>
</feature>
<proteinExistence type="predicted"/>
<dbReference type="AlphaFoldDB" id="A0A087TR11"/>
<feature type="region of interest" description="Disordered" evidence="1">
    <location>
        <begin position="461"/>
        <end position="502"/>
    </location>
</feature>
<protein>
    <submittedName>
        <fullName evidence="3">Band 4.1-like protein 4A</fullName>
    </submittedName>
</protein>
<dbReference type="FunFam" id="2.30.29.30:FF:000002">
    <property type="entry name" value="Band 4.1-like protein 5 isoform 1"/>
    <property type="match status" value="1"/>
</dbReference>
<feature type="compositionally biased region" description="Basic residues" evidence="1">
    <location>
        <begin position="249"/>
        <end position="258"/>
    </location>
</feature>
<feature type="compositionally biased region" description="Basic and acidic residues" evidence="1">
    <location>
        <begin position="477"/>
        <end position="487"/>
    </location>
</feature>
<dbReference type="InterPro" id="IPR014847">
    <property type="entry name" value="FA"/>
</dbReference>
<feature type="region of interest" description="Disordered" evidence="1">
    <location>
        <begin position="236"/>
        <end position="416"/>
    </location>
</feature>
<dbReference type="CDD" id="cd13186">
    <property type="entry name" value="FERM_C_NBL4_NBL5"/>
    <property type="match status" value="1"/>
</dbReference>
<dbReference type="InterPro" id="IPR000299">
    <property type="entry name" value="FERM_domain"/>
</dbReference>
<keyword evidence="4" id="KW-1185">Reference proteome</keyword>
<dbReference type="InterPro" id="IPR018980">
    <property type="entry name" value="FERM_PH-like_C"/>
</dbReference>
<accession>A0A087TR11</accession>
<reference evidence="3 4" key="1">
    <citation type="submission" date="2013-11" db="EMBL/GenBank/DDBJ databases">
        <title>Genome sequencing of Stegodyphus mimosarum.</title>
        <authorList>
            <person name="Bechsgaard J."/>
        </authorList>
    </citation>
    <scope>NUCLEOTIDE SEQUENCE [LARGE SCALE GENOMIC DNA]</scope>
</reference>
<evidence type="ECO:0000313" key="3">
    <source>
        <dbReference type="EMBL" id="KFM67550.1"/>
    </source>
</evidence>
<name>A0A087TR11_STEMI</name>
<evidence type="ECO:0000256" key="1">
    <source>
        <dbReference type="SAM" id="MobiDB-lite"/>
    </source>
</evidence>
<dbReference type="GO" id="GO:0005856">
    <property type="term" value="C:cytoskeleton"/>
    <property type="evidence" value="ECO:0007669"/>
    <property type="project" value="TreeGrafter"/>
</dbReference>
<dbReference type="PROSITE" id="PS50057">
    <property type="entry name" value="FERM_3"/>
    <property type="match status" value="1"/>
</dbReference>
<dbReference type="PANTHER" id="PTHR23280">
    <property type="entry name" value="4.1 G PROTEIN"/>
    <property type="match status" value="1"/>
</dbReference>
<dbReference type="Gene3D" id="2.30.29.30">
    <property type="entry name" value="Pleckstrin-homology domain (PH domain)/Phosphotyrosine-binding domain (PTB)"/>
    <property type="match status" value="1"/>
</dbReference>
<feature type="region of interest" description="Disordered" evidence="1">
    <location>
        <begin position="530"/>
        <end position="577"/>
    </location>
</feature>
<dbReference type="SUPFAM" id="SSF50729">
    <property type="entry name" value="PH domain-like"/>
    <property type="match status" value="1"/>
</dbReference>
<feature type="compositionally biased region" description="Low complexity" evidence="1">
    <location>
        <begin position="291"/>
        <end position="304"/>
    </location>
</feature>
<feature type="compositionally biased region" description="Basic residues" evidence="1">
    <location>
        <begin position="558"/>
        <end position="577"/>
    </location>
</feature>
<evidence type="ECO:0000259" key="2">
    <source>
        <dbReference type="PROSITE" id="PS50057"/>
    </source>
</evidence>
<feature type="compositionally biased region" description="Basic and acidic residues" evidence="1">
    <location>
        <begin position="313"/>
        <end position="324"/>
    </location>
</feature>
<dbReference type="Pfam" id="PF09380">
    <property type="entry name" value="FERM_C"/>
    <property type="match status" value="1"/>
</dbReference>
<feature type="compositionally biased region" description="Polar residues" evidence="1">
    <location>
        <begin position="340"/>
        <end position="355"/>
    </location>
</feature>
<dbReference type="EMBL" id="KK116364">
    <property type="protein sequence ID" value="KFM67550.1"/>
    <property type="molecule type" value="Genomic_DNA"/>
</dbReference>